<protein>
    <submittedName>
        <fullName evidence="2">6188_t:CDS:1</fullName>
    </submittedName>
</protein>
<dbReference type="InterPro" id="IPR011009">
    <property type="entry name" value="Kinase-like_dom_sf"/>
</dbReference>
<dbReference type="Gene3D" id="1.10.510.10">
    <property type="entry name" value="Transferase(Phosphotransferase) domain 1"/>
    <property type="match status" value="1"/>
</dbReference>
<name>A0A9N9HSD1_9GLOM</name>
<feature type="non-terminal residue" evidence="2">
    <location>
        <position position="1"/>
    </location>
</feature>
<dbReference type="SUPFAM" id="SSF56112">
    <property type="entry name" value="Protein kinase-like (PK-like)"/>
    <property type="match status" value="1"/>
</dbReference>
<gene>
    <name evidence="2" type="ORF">RFULGI_LOCUS10494</name>
</gene>
<dbReference type="GO" id="GO:0004672">
    <property type="term" value="F:protein kinase activity"/>
    <property type="evidence" value="ECO:0007669"/>
    <property type="project" value="InterPro"/>
</dbReference>
<comment type="caution">
    <text evidence="2">The sequence shown here is derived from an EMBL/GenBank/DDBJ whole genome shotgun (WGS) entry which is preliminary data.</text>
</comment>
<sequence>MVLSFDGIAHDIQLQNKIYNGLRPSIPAHVPKLIIELITSCWDDQPDKRPSSRKIHETISTWYNEILSNESTEIVSQIRKSDEITCDFVSLPSHVKIYSEAIYAS</sequence>
<keyword evidence="3" id="KW-1185">Reference proteome</keyword>
<evidence type="ECO:0000313" key="3">
    <source>
        <dbReference type="Proteomes" id="UP000789396"/>
    </source>
</evidence>
<dbReference type="OrthoDB" id="2396740at2759"/>
<feature type="domain" description="Serine-threonine/tyrosine-protein kinase catalytic" evidence="1">
    <location>
        <begin position="12"/>
        <end position="58"/>
    </location>
</feature>
<dbReference type="Pfam" id="PF07714">
    <property type="entry name" value="PK_Tyr_Ser-Thr"/>
    <property type="match status" value="1"/>
</dbReference>
<accession>A0A9N9HSD1</accession>
<dbReference type="Proteomes" id="UP000789396">
    <property type="component" value="Unassembled WGS sequence"/>
</dbReference>
<evidence type="ECO:0000259" key="1">
    <source>
        <dbReference type="Pfam" id="PF07714"/>
    </source>
</evidence>
<reference evidence="2" key="1">
    <citation type="submission" date="2021-06" db="EMBL/GenBank/DDBJ databases">
        <authorList>
            <person name="Kallberg Y."/>
            <person name="Tangrot J."/>
            <person name="Rosling A."/>
        </authorList>
    </citation>
    <scope>NUCLEOTIDE SEQUENCE</scope>
    <source>
        <strain evidence="2">IN212</strain>
    </source>
</reference>
<evidence type="ECO:0000313" key="2">
    <source>
        <dbReference type="EMBL" id="CAG8703155.1"/>
    </source>
</evidence>
<dbReference type="AlphaFoldDB" id="A0A9N9HSD1"/>
<organism evidence="2 3">
    <name type="scientific">Racocetra fulgida</name>
    <dbReference type="NCBI Taxonomy" id="60492"/>
    <lineage>
        <taxon>Eukaryota</taxon>
        <taxon>Fungi</taxon>
        <taxon>Fungi incertae sedis</taxon>
        <taxon>Mucoromycota</taxon>
        <taxon>Glomeromycotina</taxon>
        <taxon>Glomeromycetes</taxon>
        <taxon>Diversisporales</taxon>
        <taxon>Gigasporaceae</taxon>
        <taxon>Racocetra</taxon>
    </lineage>
</organism>
<dbReference type="InterPro" id="IPR001245">
    <property type="entry name" value="Ser-Thr/Tyr_kinase_cat_dom"/>
</dbReference>
<proteinExistence type="predicted"/>
<dbReference type="EMBL" id="CAJVPZ010020865">
    <property type="protein sequence ID" value="CAG8703155.1"/>
    <property type="molecule type" value="Genomic_DNA"/>
</dbReference>